<dbReference type="InterPro" id="IPR005706">
    <property type="entry name" value="Ribosomal_uS2_bac/mit/plastid"/>
</dbReference>
<evidence type="ECO:0000313" key="6">
    <source>
        <dbReference type="EMBL" id="KAK3604017.1"/>
    </source>
</evidence>
<dbReference type="HAMAP" id="MF_00291_B">
    <property type="entry name" value="Ribosomal_uS2_B"/>
    <property type="match status" value="1"/>
</dbReference>
<reference evidence="6" key="1">
    <citation type="journal article" date="2021" name="Genome Biol. Evol.">
        <title>A High-Quality Reference Genome for a Parasitic Bivalve with Doubly Uniparental Inheritance (Bivalvia: Unionida).</title>
        <authorList>
            <person name="Smith C.H."/>
        </authorList>
    </citation>
    <scope>NUCLEOTIDE SEQUENCE</scope>
    <source>
        <strain evidence="6">CHS0354</strain>
    </source>
</reference>
<keyword evidence="7" id="KW-1185">Reference proteome</keyword>
<dbReference type="InterPro" id="IPR001865">
    <property type="entry name" value="Ribosomal_uS2"/>
</dbReference>
<keyword evidence="2 4" id="KW-0689">Ribosomal protein</keyword>
<feature type="region of interest" description="Disordered" evidence="5">
    <location>
        <begin position="230"/>
        <end position="263"/>
    </location>
</feature>
<reference evidence="6" key="2">
    <citation type="journal article" date="2021" name="Genome Biol. Evol.">
        <title>Developing a high-quality reference genome for a parasitic bivalve with doubly uniparental inheritance (Bivalvia: Unionida).</title>
        <authorList>
            <person name="Smith C.H."/>
        </authorList>
    </citation>
    <scope>NUCLEOTIDE SEQUENCE</scope>
    <source>
        <strain evidence="6">CHS0354</strain>
        <tissue evidence="6">Mantle</tissue>
    </source>
</reference>
<accession>A0AAE0T562</accession>
<dbReference type="InterPro" id="IPR023591">
    <property type="entry name" value="Ribosomal_uS2_flav_dom_sf"/>
</dbReference>
<dbReference type="GO" id="GO:0022627">
    <property type="term" value="C:cytosolic small ribosomal subunit"/>
    <property type="evidence" value="ECO:0007669"/>
    <property type="project" value="TreeGrafter"/>
</dbReference>
<comment type="similarity">
    <text evidence="1 4">Belongs to the universal ribosomal protein uS2 family.</text>
</comment>
<dbReference type="AlphaFoldDB" id="A0AAE0T562"/>
<evidence type="ECO:0000256" key="1">
    <source>
        <dbReference type="ARBA" id="ARBA00006242"/>
    </source>
</evidence>
<dbReference type="EMBL" id="JAEAOA010001598">
    <property type="protein sequence ID" value="KAK3604017.1"/>
    <property type="molecule type" value="Genomic_DNA"/>
</dbReference>
<protein>
    <recommendedName>
        <fullName evidence="8">30S ribosomal protein S2</fullName>
    </recommendedName>
</protein>
<evidence type="ECO:0000256" key="3">
    <source>
        <dbReference type="ARBA" id="ARBA00023274"/>
    </source>
</evidence>
<evidence type="ECO:0000313" key="7">
    <source>
        <dbReference type="Proteomes" id="UP001195483"/>
    </source>
</evidence>
<evidence type="ECO:0000256" key="4">
    <source>
        <dbReference type="RuleBase" id="RU003631"/>
    </source>
</evidence>
<evidence type="ECO:0008006" key="8">
    <source>
        <dbReference type="Google" id="ProtNLM"/>
    </source>
</evidence>
<dbReference type="InterPro" id="IPR018130">
    <property type="entry name" value="Ribosomal_uS2_CS"/>
</dbReference>
<dbReference type="Proteomes" id="UP001195483">
    <property type="component" value="Unassembled WGS sequence"/>
</dbReference>
<dbReference type="Gene3D" id="3.40.50.10490">
    <property type="entry name" value="Glucose-6-phosphate isomerase like protein, domain 1"/>
    <property type="match status" value="1"/>
</dbReference>
<gene>
    <name evidence="6" type="ORF">CHS0354_026818</name>
</gene>
<reference evidence="6" key="3">
    <citation type="submission" date="2023-05" db="EMBL/GenBank/DDBJ databases">
        <authorList>
            <person name="Smith C.H."/>
        </authorList>
    </citation>
    <scope>NUCLEOTIDE SEQUENCE</scope>
    <source>
        <strain evidence="6">CHS0354</strain>
        <tissue evidence="6">Mantle</tissue>
    </source>
</reference>
<keyword evidence="3 4" id="KW-0687">Ribonucleoprotein</keyword>
<dbReference type="GO" id="GO:0006412">
    <property type="term" value="P:translation"/>
    <property type="evidence" value="ECO:0007669"/>
    <property type="project" value="InterPro"/>
</dbReference>
<dbReference type="GO" id="GO:0003735">
    <property type="term" value="F:structural constituent of ribosome"/>
    <property type="evidence" value="ECO:0007669"/>
    <property type="project" value="InterPro"/>
</dbReference>
<dbReference type="NCBIfam" id="TIGR01011">
    <property type="entry name" value="rpsB_bact"/>
    <property type="match status" value="1"/>
</dbReference>
<organism evidence="6 7">
    <name type="scientific">Potamilus streckersoni</name>
    <dbReference type="NCBI Taxonomy" id="2493646"/>
    <lineage>
        <taxon>Eukaryota</taxon>
        <taxon>Metazoa</taxon>
        <taxon>Spiralia</taxon>
        <taxon>Lophotrochozoa</taxon>
        <taxon>Mollusca</taxon>
        <taxon>Bivalvia</taxon>
        <taxon>Autobranchia</taxon>
        <taxon>Heteroconchia</taxon>
        <taxon>Palaeoheterodonta</taxon>
        <taxon>Unionida</taxon>
        <taxon>Unionoidea</taxon>
        <taxon>Unionidae</taxon>
        <taxon>Ambleminae</taxon>
        <taxon>Lampsilini</taxon>
        <taxon>Potamilus</taxon>
    </lineage>
</organism>
<dbReference type="SUPFAM" id="SSF52313">
    <property type="entry name" value="Ribosomal protein S2"/>
    <property type="match status" value="1"/>
</dbReference>
<feature type="compositionally biased region" description="Acidic residues" evidence="5">
    <location>
        <begin position="252"/>
        <end position="263"/>
    </location>
</feature>
<dbReference type="Pfam" id="PF00318">
    <property type="entry name" value="Ribosomal_S2"/>
    <property type="match status" value="1"/>
</dbReference>
<proteinExistence type="inferred from homology"/>
<dbReference type="Gene3D" id="1.10.287.610">
    <property type="entry name" value="Helix hairpin bin"/>
    <property type="match status" value="1"/>
</dbReference>
<comment type="caution">
    <text evidence="6">The sequence shown here is derived from an EMBL/GenBank/DDBJ whole genome shotgun (WGS) entry which is preliminary data.</text>
</comment>
<dbReference type="PANTHER" id="PTHR12534:SF0">
    <property type="entry name" value="SMALL RIBOSOMAL SUBUNIT PROTEIN US2M"/>
    <property type="match status" value="1"/>
</dbReference>
<evidence type="ECO:0000256" key="5">
    <source>
        <dbReference type="SAM" id="MobiDB-lite"/>
    </source>
</evidence>
<name>A0AAE0T562_9BIVA</name>
<evidence type="ECO:0000256" key="2">
    <source>
        <dbReference type="ARBA" id="ARBA00022980"/>
    </source>
</evidence>
<dbReference type="PANTHER" id="PTHR12534">
    <property type="entry name" value="30S RIBOSOMAL PROTEIN S2 PROKARYOTIC AND ORGANELLAR"/>
    <property type="match status" value="1"/>
</dbReference>
<dbReference type="PROSITE" id="PS00963">
    <property type="entry name" value="RIBOSOMAL_S2_2"/>
    <property type="match status" value="1"/>
</dbReference>
<dbReference type="CDD" id="cd01425">
    <property type="entry name" value="RPS2"/>
    <property type="match status" value="1"/>
</dbReference>
<dbReference type="PRINTS" id="PR00395">
    <property type="entry name" value="RIBOSOMALS2"/>
</dbReference>
<sequence>MALKLSVKELAEAGAHYGHVTPKWHPKMKQYIYGAKSGVYIIDLRKTLEKLKEAYEYAVKISSGGGRVLFVGTKPLAREAVKAAAESVNGYYINQRWLGGTLTNFSTLRQSVNNMENIESLAGKDFSYEGILKKEANKMEKERQKLMHLIGGIRYMKKMPAAIFMVDPIREHIALKEAMTMGIPVVSIVDTNCNPDKVNYPIPGNDDSINSVDLLLKVFVAGLLEGRAQFDKRGGAPEEEGEEEQLSAVPEEQSEESSDDADE</sequence>